<dbReference type="AlphaFoldDB" id="A0A482W2Y8"/>
<dbReference type="GO" id="GO:0007020">
    <property type="term" value="P:microtubule nucleation"/>
    <property type="evidence" value="ECO:0007669"/>
    <property type="project" value="TreeGrafter"/>
</dbReference>
<dbReference type="SUPFAM" id="SSF50978">
    <property type="entry name" value="WD40 repeat-like"/>
    <property type="match status" value="1"/>
</dbReference>
<dbReference type="GO" id="GO:0000922">
    <property type="term" value="C:spindle pole"/>
    <property type="evidence" value="ECO:0007669"/>
    <property type="project" value="TreeGrafter"/>
</dbReference>
<dbReference type="GO" id="GO:0005814">
    <property type="term" value="C:centriole"/>
    <property type="evidence" value="ECO:0007669"/>
    <property type="project" value="TreeGrafter"/>
</dbReference>
<dbReference type="EMBL" id="QDEB01037975">
    <property type="protein sequence ID" value="RZC39027.1"/>
    <property type="molecule type" value="Genomic_DNA"/>
</dbReference>
<dbReference type="PANTHER" id="PTHR44414">
    <property type="entry name" value="PROTEIN NEDD1"/>
    <property type="match status" value="1"/>
</dbReference>
<name>A0A482W2Y8_ASBVE</name>
<proteinExistence type="predicted"/>
<dbReference type="GO" id="GO:0043015">
    <property type="term" value="F:gamma-tubulin binding"/>
    <property type="evidence" value="ECO:0007669"/>
    <property type="project" value="TreeGrafter"/>
</dbReference>
<dbReference type="OrthoDB" id="1602884at2759"/>
<dbReference type="GO" id="GO:0005737">
    <property type="term" value="C:cytoplasm"/>
    <property type="evidence" value="ECO:0007669"/>
    <property type="project" value="TreeGrafter"/>
</dbReference>
<gene>
    <name evidence="1" type="ORF">BDFB_014271</name>
</gene>
<evidence type="ECO:0000313" key="1">
    <source>
        <dbReference type="EMBL" id="RZC39027.1"/>
    </source>
</evidence>
<accession>A0A482W2Y8</accession>
<organism evidence="1 2">
    <name type="scientific">Asbolus verrucosus</name>
    <name type="common">Desert ironclad beetle</name>
    <dbReference type="NCBI Taxonomy" id="1661398"/>
    <lineage>
        <taxon>Eukaryota</taxon>
        <taxon>Metazoa</taxon>
        <taxon>Ecdysozoa</taxon>
        <taxon>Arthropoda</taxon>
        <taxon>Hexapoda</taxon>
        <taxon>Insecta</taxon>
        <taxon>Pterygota</taxon>
        <taxon>Neoptera</taxon>
        <taxon>Endopterygota</taxon>
        <taxon>Coleoptera</taxon>
        <taxon>Polyphaga</taxon>
        <taxon>Cucujiformia</taxon>
        <taxon>Tenebrionidae</taxon>
        <taxon>Pimeliinae</taxon>
        <taxon>Asbolus</taxon>
    </lineage>
</organism>
<sequence>KRKGADFLGERQTEFIYTINFSNISAITCKHNTKKNIAMRSRGGDVMIYDTKARTVSNIYPKISDSIKALVFTCDDQQLCGVDAGVLFVFPDINSHNTLNKYKQQSECSLLKCHPFIPNWTAIGFKNGRVGLWDVQNAVEFFSIDVFSSPTSGVTMSSCGNFLVASEKDPKICSTDFDNGICSFQFHLEQEGAVTSV</sequence>
<evidence type="ECO:0000313" key="2">
    <source>
        <dbReference type="Proteomes" id="UP000292052"/>
    </source>
</evidence>
<feature type="non-terminal residue" evidence="1">
    <location>
        <position position="197"/>
    </location>
</feature>
<dbReference type="Gene3D" id="2.130.10.10">
    <property type="entry name" value="YVTN repeat-like/Quinoprotein amine dehydrogenase"/>
    <property type="match status" value="1"/>
</dbReference>
<dbReference type="InterPro" id="IPR036322">
    <property type="entry name" value="WD40_repeat_dom_sf"/>
</dbReference>
<dbReference type="Proteomes" id="UP000292052">
    <property type="component" value="Unassembled WGS sequence"/>
</dbReference>
<feature type="non-terminal residue" evidence="1">
    <location>
        <position position="1"/>
    </location>
</feature>
<dbReference type="PANTHER" id="PTHR44414:SF1">
    <property type="entry name" value="PROTEIN NEDD1"/>
    <property type="match status" value="1"/>
</dbReference>
<dbReference type="InterPro" id="IPR015943">
    <property type="entry name" value="WD40/YVTN_repeat-like_dom_sf"/>
</dbReference>
<dbReference type="GO" id="GO:0005813">
    <property type="term" value="C:centrosome"/>
    <property type="evidence" value="ECO:0007669"/>
    <property type="project" value="TreeGrafter"/>
</dbReference>
<dbReference type="GO" id="GO:0036064">
    <property type="term" value="C:ciliary basal body"/>
    <property type="evidence" value="ECO:0007669"/>
    <property type="project" value="TreeGrafter"/>
</dbReference>
<dbReference type="InterPro" id="IPR052818">
    <property type="entry name" value="NEDD1_Spindle_Assembly"/>
</dbReference>
<reference evidence="1 2" key="1">
    <citation type="submission" date="2017-03" db="EMBL/GenBank/DDBJ databases">
        <title>Genome of the blue death feigning beetle - Asbolus verrucosus.</title>
        <authorList>
            <person name="Rider S.D."/>
        </authorList>
    </citation>
    <scope>NUCLEOTIDE SEQUENCE [LARGE SCALE GENOMIC DNA]</scope>
    <source>
        <strain evidence="1">Butters</strain>
        <tissue evidence="1">Head and leg muscle</tissue>
    </source>
</reference>
<comment type="caution">
    <text evidence="1">The sequence shown here is derived from an EMBL/GenBank/DDBJ whole genome shotgun (WGS) entry which is preliminary data.</text>
</comment>
<dbReference type="GO" id="GO:0000278">
    <property type="term" value="P:mitotic cell cycle"/>
    <property type="evidence" value="ECO:0007669"/>
    <property type="project" value="TreeGrafter"/>
</dbReference>
<protein>
    <submittedName>
        <fullName evidence="1">Uncharacterized protein</fullName>
    </submittedName>
</protein>
<keyword evidence="2" id="KW-1185">Reference proteome</keyword>
<dbReference type="STRING" id="1661398.A0A482W2Y8"/>